<comment type="function">
    <text evidence="11">Required for the insertion and/or proper folding and/or complex formation of integral membrane proteins into the membrane. Involved in integration of membrane proteins that insert both dependently and independently of the Sec translocase complex, as well as at least some lipoproteins. Aids folding of multispanning membrane proteins.</text>
</comment>
<feature type="domain" description="Membrane insertase YidC/Oxa/ALB C-terminal" evidence="18">
    <location>
        <begin position="27"/>
        <end position="201"/>
    </location>
</feature>
<dbReference type="RefSeq" id="WP_176226465.1">
    <property type="nucleotide sequence ID" value="NZ_BLRV01000036.1"/>
</dbReference>
<evidence type="ECO:0000256" key="12">
    <source>
        <dbReference type="ARBA" id="ARBA00026028"/>
    </source>
</evidence>
<keyword evidence="10" id="KW-0143">Chaperone</keyword>
<comment type="caution">
    <text evidence="19">The sequence shown here is derived from an EMBL/GenBank/DDBJ whole genome shotgun (WGS) entry which is preliminary data.</text>
</comment>
<dbReference type="InterPro" id="IPR047196">
    <property type="entry name" value="YidC_ALB_C"/>
</dbReference>
<dbReference type="EMBL" id="BLRV01000036">
    <property type="protein sequence ID" value="GFP21332.1"/>
    <property type="molecule type" value="Genomic_DNA"/>
</dbReference>
<evidence type="ECO:0000256" key="7">
    <source>
        <dbReference type="ARBA" id="ARBA00022927"/>
    </source>
</evidence>
<dbReference type="GO" id="GO:0051205">
    <property type="term" value="P:protein insertion into membrane"/>
    <property type="evidence" value="ECO:0007669"/>
    <property type="project" value="TreeGrafter"/>
</dbReference>
<keyword evidence="4" id="KW-0813">Transport</keyword>
<evidence type="ECO:0000256" key="16">
    <source>
        <dbReference type="RuleBase" id="RU003945"/>
    </source>
</evidence>
<dbReference type="InterPro" id="IPR001708">
    <property type="entry name" value="YidC/ALB3/OXA1/COX18"/>
</dbReference>
<dbReference type="CDD" id="cd20070">
    <property type="entry name" value="5TM_YidC_Alb3"/>
    <property type="match status" value="1"/>
</dbReference>
<evidence type="ECO:0000256" key="17">
    <source>
        <dbReference type="SAM" id="Phobius"/>
    </source>
</evidence>
<reference evidence="19 20" key="1">
    <citation type="journal article" date="2020" name="Front. Microbiol.">
        <title>Single-cell genomics of novel Actinobacteria with the Wood-Ljungdahl pathway discovered in a serpentinizing system.</title>
        <authorList>
            <person name="Merino N."/>
            <person name="Kawai M."/>
            <person name="Boyd E.S."/>
            <person name="Colman D.R."/>
            <person name="McGlynn S.E."/>
            <person name="Nealson K.H."/>
            <person name="Kurokawa K."/>
            <person name="Hongoh Y."/>
        </authorList>
    </citation>
    <scope>NUCLEOTIDE SEQUENCE [LARGE SCALE GENOMIC DNA]</scope>
    <source>
        <strain evidence="19 20">S06</strain>
    </source>
</reference>
<dbReference type="PANTHER" id="PTHR12428">
    <property type="entry name" value="OXA1"/>
    <property type="match status" value="1"/>
</dbReference>
<evidence type="ECO:0000256" key="6">
    <source>
        <dbReference type="ARBA" id="ARBA00022692"/>
    </source>
</evidence>
<keyword evidence="7" id="KW-0653">Protein transport</keyword>
<evidence type="ECO:0000259" key="18">
    <source>
        <dbReference type="Pfam" id="PF02096"/>
    </source>
</evidence>
<evidence type="ECO:0000256" key="11">
    <source>
        <dbReference type="ARBA" id="ARBA00025034"/>
    </source>
</evidence>
<dbReference type="Pfam" id="PF02096">
    <property type="entry name" value="60KD_IMP"/>
    <property type="match status" value="1"/>
</dbReference>
<gene>
    <name evidence="19" type="ORF">HKBW3S06_00558</name>
</gene>
<proteinExistence type="inferred from homology"/>
<evidence type="ECO:0000256" key="9">
    <source>
        <dbReference type="ARBA" id="ARBA00023136"/>
    </source>
</evidence>
<sequence>MDTILKPIVDLLQFILQFYYDNAFPNYGIGIILLTITVRVVLLPLTITQTKSMIEMQKVQPKLKALQEKYKKDKERLQKEMLAFYQEHKINPLAGCFPLLLQMPVFFALFLVLQNFEPLKEASFLWISSLGKPDPYYILVVLMMATTFLTSYMTITDPKQAQIAYIMPIVLGFISIQLQAGILLYWVVTNLWSIGQQYVMARFYPTPTPQKGS</sequence>
<evidence type="ECO:0000256" key="4">
    <source>
        <dbReference type="ARBA" id="ARBA00022448"/>
    </source>
</evidence>
<evidence type="ECO:0000256" key="1">
    <source>
        <dbReference type="ARBA" id="ARBA00004651"/>
    </source>
</evidence>
<keyword evidence="5" id="KW-1003">Cell membrane</keyword>
<evidence type="ECO:0000256" key="15">
    <source>
        <dbReference type="ARBA" id="ARBA00033342"/>
    </source>
</evidence>
<evidence type="ECO:0000256" key="3">
    <source>
        <dbReference type="ARBA" id="ARBA00015325"/>
    </source>
</evidence>
<comment type="similarity">
    <text evidence="2">Belongs to the OXA1/ALB3/YidC family. Type 1 subfamily.</text>
</comment>
<evidence type="ECO:0000256" key="13">
    <source>
        <dbReference type="ARBA" id="ARBA00031538"/>
    </source>
</evidence>
<feature type="transmembrane region" description="Helical" evidence="17">
    <location>
        <begin position="165"/>
        <end position="188"/>
    </location>
</feature>
<dbReference type="PANTHER" id="PTHR12428:SF65">
    <property type="entry name" value="CYTOCHROME C OXIDASE ASSEMBLY PROTEIN COX18, MITOCHONDRIAL"/>
    <property type="match status" value="1"/>
</dbReference>
<dbReference type="AlphaFoldDB" id="A0A6V8NM03"/>
<evidence type="ECO:0000313" key="20">
    <source>
        <dbReference type="Proteomes" id="UP000580051"/>
    </source>
</evidence>
<keyword evidence="8 17" id="KW-1133">Transmembrane helix</keyword>
<comment type="subunit">
    <text evidence="12">Interacts with the Sec translocase complex via SecD. Specifically interacts with transmembrane segments of nascent integral membrane proteins during membrane integration.</text>
</comment>
<accession>A0A6V8NM03</accession>
<feature type="transmembrane region" description="Helical" evidence="17">
    <location>
        <begin position="27"/>
        <end position="48"/>
    </location>
</feature>
<dbReference type="PRINTS" id="PR00701">
    <property type="entry name" value="60KDINNERMP"/>
</dbReference>
<dbReference type="InterPro" id="IPR028055">
    <property type="entry name" value="YidC/Oxa/ALB_C"/>
</dbReference>
<dbReference type="Proteomes" id="UP000580051">
    <property type="component" value="Unassembled WGS sequence"/>
</dbReference>
<evidence type="ECO:0000256" key="2">
    <source>
        <dbReference type="ARBA" id="ARBA00010527"/>
    </source>
</evidence>
<organism evidence="19 20">
    <name type="scientific">Candidatus Hakubella thermalkaliphila</name>
    <dbReference type="NCBI Taxonomy" id="2754717"/>
    <lineage>
        <taxon>Bacteria</taxon>
        <taxon>Bacillati</taxon>
        <taxon>Actinomycetota</taxon>
        <taxon>Actinomycetota incertae sedis</taxon>
        <taxon>Candidatus Hakubellales</taxon>
        <taxon>Candidatus Hakubellaceae</taxon>
        <taxon>Candidatus Hakubella</taxon>
    </lineage>
</organism>
<dbReference type="GO" id="GO:0005886">
    <property type="term" value="C:plasma membrane"/>
    <property type="evidence" value="ECO:0007669"/>
    <property type="project" value="UniProtKB-SubCell"/>
</dbReference>
<feature type="transmembrane region" description="Helical" evidence="17">
    <location>
        <begin position="93"/>
        <end position="116"/>
    </location>
</feature>
<evidence type="ECO:0000256" key="10">
    <source>
        <dbReference type="ARBA" id="ARBA00023186"/>
    </source>
</evidence>
<protein>
    <recommendedName>
        <fullName evidence="3">Membrane protein insertase YidC</fullName>
    </recommendedName>
    <alternativeName>
        <fullName evidence="15">Foldase YidC</fullName>
    </alternativeName>
    <alternativeName>
        <fullName evidence="14">Membrane integrase YidC</fullName>
    </alternativeName>
    <alternativeName>
        <fullName evidence="13">Membrane protein YidC</fullName>
    </alternativeName>
</protein>
<keyword evidence="6 16" id="KW-0812">Transmembrane</keyword>
<comment type="subcellular location">
    <subcellularLocation>
        <location evidence="1">Cell membrane</location>
        <topology evidence="1">Multi-pass membrane protein</topology>
    </subcellularLocation>
    <subcellularLocation>
        <location evidence="16">Membrane</location>
        <topology evidence="16">Multi-pass membrane protein</topology>
    </subcellularLocation>
</comment>
<keyword evidence="9 17" id="KW-0472">Membrane</keyword>
<evidence type="ECO:0000256" key="8">
    <source>
        <dbReference type="ARBA" id="ARBA00022989"/>
    </source>
</evidence>
<name>A0A6V8NM03_9ACTN</name>
<evidence type="ECO:0000256" key="14">
    <source>
        <dbReference type="ARBA" id="ARBA00033245"/>
    </source>
</evidence>
<feature type="transmembrane region" description="Helical" evidence="17">
    <location>
        <begin position="136"/>
        <end position="153"/>
    </location>
</feature>
<dbReference type="NCBIfam" id="TIGR03592">
    <property type="entry name" value="yidC_oxa1_cterm"/>
    <property type="match status" value="1"/>
</dbReference>
<dbReference type="GO" id="GO:0015031">
    <property type="term" value="P:protein transport"/>
    <property type="evidence" value="ECO:0007669"/>
    <property type="project" value="UniProtKB-KW"/>
</dbReference>
<dbReference type="GO" id="GO:0032977">
    <property type="term" value="F:membrane insertase activity"/>
    <property type="evidence" value="ECO:0007669"/>
    <property type="project" value="InterPro"/>
</dbReference>
<evidence type="ECO:0000313" key="19">
    <source>
        <dbReference type="EMBL" id="GFP21332.1"/>
    </source>
</evidence>
<evidence type="ECO:0000256" key="5">
    <source>
        <dbReference type="ARBA" id="ARBA00022475"/>
    </source>
</evidence>